<evidence type="ECO:0000313" key="2">
    <source>
        <dbReference type="Proteomes" id="UP000657918"/>
    </source>
</evidence>
<protein>
    <submittedName>
        <fullName evidence="1">Uncharacterized protein</fullName>
    </submittedName>
</protein>
<keyword evidence="2" id="KW-1185">Reference proteome</keyword>
<proteinExistence type="predicted"/>
<dbReference type="AlphaFoldDB" id="A0A835MJ32"/>
<dbReference type="EMBL" id="JADGMS010000015">
    <property type="protein sequence ID" value="KAF9668377.1"/>
    <property type="molecule type" value="Genomic_DNA"/>
</dbReference>
<gene>
    <name evidence="1" type="ORF">SADUNF_Sadunf15G0122300</name>
</gene>
<accession>A0A835MJ32</accession>
<evidence type="ECO:0000313" key="1">
    <source>
        <dbReference type="EMBL" id="KAF9668377.1"/>
    </source>
</evidence>
<sequence length="83" mass="9408">MYLILRRTLDISSRFFLALLCVPSFLLATFKARLSLPTLRSSVILFSYGAKPATSLIKLLTKRTLLLDFCTQLIHGKEITSYP</sequence>
<name>A0A835MJ32_9ROSI</name>
<comment type="caution">
    <text evidence="1">The sequence shown here is derived from an EMBL/GenBank/DDBJ whole genome shotgun (WGS) entry which is preliminary data.</text>
</comment>
<reference evidence="1 2" key="1">
    <citation type="submission" date="2020-10" db="EMBL/GenBank/DDBJ databases">
        <title>Plant Genome Project.</title>
        <authorList>
            <person name="Zhang R.-G."/>
        </authorList>
    </citation>
    <scope>NUCLEOTIDE SEQUENCE [LARGE SCALE GENOMIC DNA]</scope>
    <source>
        <strain evidence="1">FAFU-HL-1</strain>
        <tissue evidence="1">Leaf</tissue>
    </source>
</reference>
<organism evidence="1 2">
    <name type="scientific">Salix dunnii</name>
    <dbReference type="NCBI Taxonomy" id="1413687"/>
    <lineage>
        <taxon>Eukaryota</taxon>
        <taxon>Viridiplantae</taxon>
        <taxon>Streptophyta</taxon>
        <taxon>Embryophyta</taxon>
        <taxon>Tracheophyta</taxon>
        <taxon>Spermatophyta</taxon>
        <taxon>Magnoliopsida</taxon>
        <taxon>eudicotyledons</taxon>
        <taxon>Gunneridae</taxon>
        <taxon>Pentapetalae</taxon>
        <taxon>rosids</taxon>
        <taxon>fabids</taxon>
        <taxon>Malpighiales</taxon>
        <taxon>Salicaceae</taxon>
        <taxon>Saliceae</taxon>
        <taxon>Salix</taxon>
    </lineage>
</organism>
<dbReference type="Proteomes" id="UP000657918">
    <property type="component" value="Unassembled WGS sequence"/>
</dbReference>